<evidence type="ECO:0000313" key="2">
    <source>
        <dbReference type="EMBL" id="KAF7197890.1"/>
    </source>
</evidence>
<dbReference type="InterPro" id="IPR011333">
    <property type="entry name" value="SKP1/BTB/POZ_sf"/>
</dbReference>
<dbReference type="Gene3D" id="3.30.710.10">
    <property type="entry name" value="Potassium Channel Kv1.1, Chain A"/>
    <property type="match status" value="1"/>
</dbReference>
<accession>A0A8H6RDQ2</accession>
<dbReference type="EMBL" id="JABCIY010000006">
    <property type="protein sequence ID" value="KAF7197890.1"/>
    <property type="molecule type" value="Genomic_DNA"/>
</dbReference>
<proteinExistence type="predicted"/>
<reference evidence="1" key="1">
    <citation type="submission" date="2020-04" db="EMBL/GenBank/DDBJ databases">
        <title>Draft genome resource of the tomato pathogen Pseudocercospora fuligena.</title>
        <authorList>
            <person name="Zaccaron A."/>
        </authorList>
    </citation>
    <scope>NUCLEOTIDE SEQUENCE</scope>
    <source>
        <strain evidence="1">PF001</strain>
    </source>
</reference>
<evidence type="ECO:0000313" key="3">
    <source>
        <dbReference type="Proteomes" id="UP000660729"/>
    </source>
</evidence>
<evidence type="ECO:0000313" key="1">
    <source>
        <dbReference type="EMBL" id="KAF7188747.1"/>
    </source>
</evidence>
<dbReference type="AlphaFoldDB" id="A0A8H6RDQ2"/>
<name>A0A8H6RDQ2_9PEZI</name>
<gene>
    <name evidence="2" type="ORF">HII31_00776</name>
    <name evidence="1" type="ORF">HII31_09999</name>
</gene>
<keyword evidence="3" id="KW-1185">Reference proteome</keyword>
<dbReference type="SUPFAM" id="SSF54695">
    <property type="entry name" value="POZ domain"/>
    <property type="match status" value="1"/>
</dbReference>
<protein>
    <recommendedName>
        <fullName evidence="4">BTB domain-containing protein</fullName>
    </recommendedName>
</protein>
<sequence length="203" mass="22126">MADDMYVIDDEGDIIFVVGPTKKKLKVSSATLSKVSPVFKALLGPHFRDGQAKRTAQDPATICLPDDQPVLMGRLCELAHLSDVPAGIIGGDSTTSENLLGFAVMVDKYDMAGRLRLQCQAMLLNWLRTDARPSAQDLPSTALGNIIAAAYILKQHEVFETATLRFMRRAYARTSPLLASQCGQKLPVEVLCECTLRVEIGCT</sequence>
<organism evidence="1 3">
    <name type="scientific">Pseudocercospora fuligena</name>
    <dbReference type="NCBI Taxonomy" id="685502"/>
    <lineage>
        <taxon>Eukaryota</taxon>
        <taxon>Fungi</taxon>
        <taxon>Dikarya</taxon>
        <taxon>Ascomycota</taxon>
        <taxon>Pezizomycotina</taxon>
        <taxon>Dothideomycetes</taxon>
        <taxon>Dothideomycetidae</taxon>
        <taxon>Mycosphaerellales</taxon>
        <taxon>Mycosphaerellaceae</taxon>
        <taxon>Pseudocercospora</taxon>
    </lineage>
</organism>
<dbReference type="Proteomes" id="UP000660729">
    <property type="component" value="Unassembled WGS sequence"/>
</dbReference>
<evidence type="ECO:0008006" key="4">
    <source>
        <dbReference type="Google" id="ProtNLM"/>
    </source>
</evidence>
<dbReference type="OrthoDB" id="3650604at2759"/>
<comment type="caution">
    <text evidence="1">The sequence shown here is derived from an EMBL/GenBank/DDBJ whole genome shotgun (WGS) entry which is preliminary data.</text>
</comment>
<dbReference type="EMBL" id="JABCIY010000205">
    <property type="protein sequence ID" value="KAF7188747.1"/>
    <property type="molecule type" value="Genomic_DNA"/>
</dbReference>